<protein>
    <submittedName>
        <fullName evidence="2">Uncharacterized protein</fullName>
    </submittedName>
</protein>
<feature type="region of interest" description="Disordered" evidence="1">
    <location>
        <begin position="74"/>
        <end position="94"/>
    </location>
</feature>
<reference evidence="2" key="2">
    <citation type="submission" date="2023-05" db="EMBL/GenBank/DDBJ databases">
        <authorList>
            <consortium name="Lawrence Berkeley National Laboratory"/>
            <person name="Steindorff A."/>
            <person name="Hensen N."/>
            <person name="Bonometti L."/>
            <person name="Westerberg I."/>
            <person name="Brannstrom I.O."/>
            <person name="Guillou S."/>
            <person name="Cros-Aarteil S."/>
            <person name="Calhoun S."/>
            <person name="Haridas S."/>
            <person name="Kuo A."/>
            <person name="Mondo S."/>
            <person name="Pangilinan J."/>
            <person name="Riley R."/>
            <person name="Labutti K."/>
            <person name="Andreopoulos B."/>
            <person name="Lipzen A."/>
            <person name="Chen C."/>
            <person name="Yanf M."/>
            <person name="Daum C."/>
            <person name="Ng V."/>
            <person name="Clum A."/>
            <person name="Ohm R."/>
            <person name="Martin F."/>
            <person name="Silar P."/>
            <person name="Natvig D."/>
            <person name="Lalanne C."/>
            <person name="Gautier V."/>
            <person name="Ament-Velasquez S.L."/>
            <person name="Kruys A."/>
            <person name="Hutchinson M.I."/>
            <person name="Powell A.J."/>
            <person name="Barry K."/>
            <person name="Miller A.N."/>
            <person name="Grigoriev I.V."/>
            <person name="Debuchy R."/>
            <person name="Gladieux P."/>
            <person name="Thoren M.H."/>
            <person name="Johannesson H."/>
        </authorList>
    </citation>
    <scope>NUCLEOTIDE SEQUENCE</scope>
    <source>
        <strain evidence="2">PSN293</strain>
    </source>
</reference>
<comment type="caution">
    <text evidence="2">The sequence shown here is derived from an EMBL/GenBank/DDBJ whole genome shotgun (WGS) entry which is preliminary data.</text>
</comment>
<organism evidence="2 3">
    <name type="scientific">Rhypophila decipiens</name>
    <dbReference type="NCBI Taxonomy" id="261697"/>
    <lineage>
        <taxon>Eukaryota</taxon>
        <taxon>Fungi</taxon>
        <taxon>Dikarya</taxon>
        <taxon>Ascomycota</taxon>
        <taxon>Pezizomycotina</taxon>
        <taxon>Sordariomycetes</taxon>
        <taxon>Sordariomycetidae</taxon>
        <taxon>Sordariales</taxon>
        <taxon>Naviculisporaceae</taxon>
        <taxon>Rhypophila</taxon>
    </lineage>
</organism>
<name>A0AAN6XSX8_9PEZI</name>
<evidence type="ECO:0000313" key="3">
    <source>
        <dbReference type="Proteomes" id="UP001301769"/>
    </source>
</evidence>
<feature type="compositionally biased region" description="Basic and acidic residues" evidence="1">
    <location>
        <begin position="1"/>
        <end position="16"/>
    </location>
</feature>
<evidence type="ECO:0000313" key="2">
    <source>
        <dbReference type="EMBL" id="KAK4206129.1"/>
    </source>
</evidence>
<keyword evidence="3" id="KW-1185">Reference proteome</keyword>
<gene>
    <name evidence="2" type="ORF">QBC37DRAFT_460962</name>
</gene>
<feature type="region of interest" description="Disordered" evidence="1">
    <location>
        <begin position="1"/>
        <end position="24"/>
    </location>
</feature>
<evidence type="ECO:0000256" key="1">
    <source>
        <dbReference type="SAM" id="MobiDB-lite"/>
    </source>
</evidence>
<dbReference type="Proteomes" id="UP001301769">
    <property type="component" value="Unassembled WGS sequence"/>
</dbReference>
<proteinExistence type="predicted"/>
<reference evidence="2" key="1">
    <citation type="journal article" date="2023" name="Mol. Phylogenet. Evol.">
        <title>Genome-scale phylogeny and comparative genomics of the fungal order Sordariales.</title>
        <authorList>
            <person name="Hensen N."/>
            <person name="Bonometti L."/>
            <person name="Westerberg I."/>
            <person name="Brannstrom I.O."/>
            <person name="Guillou S."/>
            <person name="Cros-Aarteil S."/>
            <person name="Calhoun S."/>
            <person name="Haridas S."/>
            <person name="Kuo A."/>
            <person name="Mondo S."/>
            <person name="Pangilinan J."/>
            <person name="Riley R."/>
            <person name="LaButti K."/>
            <person name="Andreopoulos B."/>
            <person name="Lipzen A."/>
            <person name="Chen C."/>
            <person name="Yan M."/>
            <person name="Daum C."/>
            <person name="Ng V."/>
            <person name="Clum A."/>
            <person name="Steindorff A."/>
            <person name="Ohm R.A."/>
            <person name="Martin F."/>
            <person name="Silar P."/>
            <person name="Natvig D.O."/>
            <person name="Lalanne C."/>
            <person name="Gautier V."/>
            <person name="Ament-Velasquez S.L."/>
            <person name="Kruys A."/>
            <person name="Hutchinson M.I."/>
            <person name="Powell A.J."/>
            <person name="Barry K."/>
            <person name="Miller A.N."/>
            <person name="Grigoriev I.V."/>
            <person name="Debuchy R."/>
            <person name="Gladieux P."/>
            <person name="Hiltunen Thoren M."/>
            <person name="Johannesson H."/>
        </authorList>
    </citation>
    <scope>NUCLEOTIDE SEQUENCE</scope>
    <source>
        <strain evidence="2">PSN293</strain>
    </source>
</reference>
<accession>A0AAN6XSX8</accession>
<dbReference type="AlphaFoldDB" id="A0AAN6XSX8"/>
<dbReference type="EMBL" id="MU858499">
    <property type="protein sequence ID" value="KAK4206129.1"/>
    <property type="molecule type" value="Genomic_DNA"/>
</dbReference>
<sequence length="236" mass="26348">MRDQTDHTKTQKEMVRKRTQSGMSKAKETGVLCNTFIFYIFWNPTYRELQGVAHLPDGMEMPDINSFLQEFFQRGGARTQQNRRRNTRQQGLRESKKVLEEIVVDPSQRDESDASAEDQILQAQAKPANRDICPTQIDPDTTDSLDIGPAGSNPQTLIDIDLRVSEADAAADWDMVDAPTDEINTANDAAFLTQLVTAPEHGLLGAFPSSPRGANKEEINRQARELMQGFVQILGA</sequence>